<dbReference type="AlphaFoldDB" id="A0A9R0I282"/>
<dbReference type="CDD" id="cd22160">
    <property type="entry name" value="F-box_AtFBL13-like"/>
    <property type="match status" value="1"/>
</dbReference>
<dbReference type="InterPro" id="IPR001810">
    <property type="entry name" value="F-box_dom"/>
</dbReference>
<gene>
    <name evidence="3" type="primary">LOC110781434</name>
</gene>
<dbReference type="SMART" id="SM00579">
    <property type="entry name" value="FBD"/>
    <property type="match status" value="1"/>
</dbReference>
<proteinExistence type="predicted"/>
<dbReference type="Pfam" id="PF00646">
    <property type="entry name" value="F-box"/>
    <property type="match status" value="1"/>
</dbReference>
<dbReference type="Pfam" id="PF24758">
    <property type="entry name" value="LRR_At5g56370"/>
    <property type="match status" value="1"/>
</dbReference>
<dbReference type="InterPro" id="IPR053781">
    <property type="entry name" value="F-box_AtFBL13-like"/>
</dbReference>
<reference evidence="3" key="2">
    <citation type="submission" date="2025-08" db="UniProtKB">
        <authorList>
            <consortium name="RefSeq"/>
        </authorList>
    </citation>
    <scope>IDENTIFICATION</scope>
    <source>
        <tissue evidence="3">Leaf</tissue>
    </source>
</reference>
<protein>
    <submittedName>
        <fullName evidence="3">F-box/LRR-repeat protein At3g26922-like</fullName>
    </submittedName>
</protein>
<feature type="domain" description="FBD" evidence="1">
    <location>
        <begin position="343"/>
        <end position="421"/>
    </location>
</feature>
<dbReference type="RefSeq" id="XP_021841306.2">
    <property type="nucleotide sequence ID" value="XM_021985614.2"/>
</dbReference>
<dbReference type="InterPro" id="IPR055411">
    <property type="entry name" value="LRR_FXL15/At3g58940/PEG3-like"/>
</dbReference>
<dbReference type="Gene3D" id="1.20.1280.50">
    <property type="match status" value="1"/>
</dbReference>
<name>A0A9R0I282_SPIOL</name>
<dbReference type="PANTHER" id="PTHR31900:SF31">
    <property type="entry name" value="F-BOX_LRR-REPEAT PROTEIN 13-LIKE"/>
    <property type="match status" value="1"/>
</dbReference>
<evidence type="ECO:0000259" key="1">
    <source>
        <dbReference type="SMART" id="SM00579"/>
    </source>
</evidence>
<evidence type="ECO:0000313" key="2">
    <source>
        <dbReference type="Proteomes" id="UP000813463"/>
    </source>
</evidence>
<dbReference type="Proteomes" id="UP000813463">
    <property type="component" value="Chromosome 6"/>
</dbReference>
<dbReference type="InterPro" id="IPR050232">
    <property type="entry name" value="FBL13/AtMIF1-like"/>
</dbReference>
<dbReference type="InterPro" id="IPR036047">
    <property type="entry name" value="F-box-like_dom_sf"/>
</dbReference>
<keyword evidence="2" id="KW-1185">Reference proteome</keyword>
<dbReference type="KEGG" id="soe:110781434"/>
<evidence type="ECO:0000313" key="3">
    <source>
        <dbReference type="RefSeq" id="XP_021841306.2"/>
    </source>
</evidence>
<dbReference type="PANTHER" id="PTHR31900">
    <property type="entry name" value="F-BOX/RNI SUPERFAMILY PROTEIN-RELATED"/>
    <property type="match status" value="1"/>
</dbReference>
<dbReference type="InterPro" id="IPR032675">
    <property type="entry name" value="LRR_dom_sf"/>
</dbReference>
<dbReference type="GeneID" id="110781434"/>
<reference evidence="2" key="1">
    <citation type="journal article" date="2021" name="Nat. Commun.">
        <title>Genomic analyses provide insights into spinach domestication and the genetic basis of agronomic traits.</title>
        <authorList>
            <person name="Cai X."/>
            <person name="Sun X."/>
            <person name="Xu C."/>
            <person name="Sun H."/>
            <person name="Wang X."/>
            <person name="Ge C."/>
            <person name="Zhang Z."/>
            <person name="Wang Q."/>
            <person name="Fei Z."/>
            <person name="Jiao C."/>
            <person name="Wang Q."/>
        </authorList>
    </citation>
    <scope>NUCLEOTIDE SEQUENCE [LARGE SCALE GENOMIC DNA]</scope>
    <source>
        <strain evidence="2">cv. Varoflay</strain>
    </source>
</reference>
<organism evidence="2 3">
    <name type="scientific">Spinacia oleracea</name>
    <name type="common">Spinach</name>
    <dbReference type="NCBI Taxonomy" id="3562"/>
    <lineage>
        <taxon>Eukaryota</taxon>
        <taxon>Viridiplantae</taxon>
        <taxon>Streptophyta</taxon>
        <taxon>Embryophyta</taxon>
        <taxon>Tracheophyta</taxon>
        <taxon>Spermatophyta</taxon>
        <taxon>Magnoliopsida</taxon>
        <taxon>eudicotyledons</taxon>
        <taxon>Gunneridae</taxon>
        <taxon>Pentapetalae</taxon>
        <taxon>Caryophyllales</taxon>
        <taxon>Chenopodiaceae</taxon>
        <taxon>Chenopodioideae</taxon>
        <taxon>Anserineae</taxon>
        <taxon>Spinacia</taxon>
    </lineage>
</organism>
<dbReference type="InterPro" id="IPR006566">
    <property type="entry name" value="FBD"/>
</dbReference>
<dbReference type="SUPFAM" id="SSF52047">
    <property type="entry name" value="RNI-like"/>
    <property type="match status" value="1"/>
</dbReference>
<dbReference type="Pfam" id="PF08387">
    <property type="entry name" value="FBD"/>
    <property type="match status" value="1"/>
</dbReference>
<dbReference type="SUPFAM" id="SSF81383">
    <property type="entry name" value="F-box domain"/>
    <property type="match status" value="1"/>
</dbReference>
<dbReference type="Gene3D" id="3.80.10.10">
    <property type="entry name" value="Ribonuclease Inhibitor"/>
    <property type="match status" value="1"/>
</dbReference>
<accession>A0A9R0I282</accession>
<sequence length="464" mass="52657">MEEDRLSSLPDSLLVEILSLLPLNSAAATSALSRRWIPLWTQLPLLKINSDIPIFNLDTDSCKERFHESITTFNHILQQMTSPNIHTFDLHFNYPNLDVEQFNVCSASLISWIPLFCARNPAILKVSFVISQNGEFITLPTCIFETNSIVNLDLCGFFYCNLPESGIVTLPNLRKLSLYGVDFDPKVLRTLFNSCPLLETLFLRLNLVEDQLIDILAPNLKSLTIWMMGSSYRSKIVIDAPLLEVIVMLDCVALYSFVKIPCNLQKATIQFYEPEKVGVHLTNIPDLLQGVSKARFITFGTNLAIFNGFNPNYAHIWSLFSNLTHLKLVLNKEYGNWGATLPPCLLTKLKSIELSTMNGDEDDEESVKFILANANVLDKLHITSFANTRRHGRSVLWKEYKFCGNLFLFPRISLTCKIEFDGVYVRASSYGPQNESGCSEIDWSRSRTWPALNEDDEDDNESDE</sequence>